<proteinExistence type="predicted"/>
<dbReference type="PANTHER" id="PTHR40036">
    <property type="entry name" value="MACROCIN O-METHYLTRANSFERASE"/>
    <property type="match status" value="1"/>
</dbReference>
<dbReference type="RefSeq" id="WP_109605152.1">
    <property type="nucleotide sequence ID" value="NZ_JAMHJO010000001.1"/>
</dbReference>
<evidence type="ECO:0000313" key="2">
    <source>
        <dbReference type="Proteomes" id="UP000245921"/>
    </source>
</evidence>
<organism evidence="1 2">
    <name type="scientific">Oceanotoga teriensis</name>
    <dbReference type="NCBI Taxonomy" id="515440"/>
    <lineage>
        <taxon>Bacteria</taxon>
        <taxon>Thermotogati</taxon>
        <taxon>Thermotogota</taxon>
        <taxon>Thermotogae</taxon>
        <taxon>Petrotogales</taxon>
        <taxon>Petrotogaceae</taxon>
        <taxon>Oceanotoga</taxon>
    </lineage>
</organism>
<reference evidence="1 2" key="1">
    <citation type="submission" date="2018-05" db="EMBL/GenBank/DDBJ databases">
        <title>Genomic Encyclopedia of Type Strains, Phase IV (KMG-IV): sequencing the most valuable type-strain genomes for metagenomic binning, comparative biology and taxonomic classification.</title>
        <authorList>
            <person name="Goeker M."/>
        </authorList>
    </citation>
    <scope>NUCLEOTIDE SEQUENCE [LARGE SCALE GENOMIC DNA]</scope>
    <source>
        <strain evidence="1 2">DSM 24906</strain>
    </source>
</reference>
<gene>
    <name evidence="1" type="ORF">C7380_11243</name>
</gene>
<comment type="caution">
    <text evidence="1">The sequence shown here is derived from an EMBL/GenBank/DDBJ whole genome shotgun (WGS) entry which is preliminary data.</text>
</comment>
<dbReference type="Gene3D" id="3.40.50.150">
    <property type="entry name" value="Vaccinia Virus protein VP39"/>
    <property type="match status" value="1"/>
</dbReference>
<protein>
    <submittedName>
        <fullName evidence="1">Macrocin-O-methyltransferase TylF</fullName>
    </submittedName>
</protein>
<name>A0AA45C644_9BACT</name>
<dbReference type="EMBL" id="QGGI01000012">
    <property type="protein sequence ID" value="PWJ90573.1"/>
    <property type="molecule type" value="Genomic_DNA"/>
</dbReference>
<dbReference type="InterPro" id="IPR008884">
    <property type="entry name" value="TylF_MeTrfase"/>
</dbReference>
<evidence type="ECO:0000313" key="1">
    <source>
        <dbReference type="EMBL" id="PWJ90573.1"/>
    </source>
</evidence>
<dbReference type="SUPFAM" id="SSF53335">
    <property type="entry name" value="S-adenosyl-L-methionine-dependent methyltransferases"/>
    <property type="match status" value="1"/>
</dbReference>
<dbReference type="InterPro" id="IPR029063">
    <property type="entry name" value="SAM-dependent_MTases_sf"/>
</dbReference>
<dbReference type="Pfam" id="PF05711">
    <property type="entry name" value="TylF"/>
    <property type="match status" value="1"/>
</dbReference>
<accession>A0AA45C644</accession>
<dbReference type="PANTHER" id="PTHR40036:SF1">
    <property type="entry name" value="MACROCIN O-METHYLTRANSFERASE"/>
    <property type="match status" value="1"/>
</dbReference>
<dbReference type="Proteomes" id="UP000245921">
    <property type="component" value="Unassembled WGS sequence"/>
</dbReference>
<sequence length="236" mass="27784">MQIDELFLNNGASIQKNIDNFEKYVRRQVMARFLVRYELFKKIKEVKGNIVECGVYHGGGIFAWAKLSTILEPYALYRKIIGFDTFEGFPTISNEDISNEKNKNLRLNGMNPKFDVYQDLLNCEKLYDENRFLNNFSKIELIKGNAIKTIPEYVKNNNHLTISMLFLDFDLYEPTKIALEYLYPKVVKGGIIVFDEINNPIWPGESQAIYEYFNNFNDLRIKKFDFEPKMSYIIKE</sequence>
<dbReference type="AlphaFoldDB" id="A0AA45C644"/>
<keyword evidence="2" id="KW-1185">Reference proteome</keyword>